<protein>
    <submittedName>
        <fullName evidence="2">Uncharacterized protein</fullName>
    </submittedName>
</protein>
<feature type="transmembrane region" description="Helical" evidence="1">
    <location>
        <begin position="47"/>
        <end position="67"/>
    </location>
</feature>
<feature type="transmembrane region" description="Helical" evidence="1">
    <location>
        <begin position="101"/>
        <end position="119"/>
    </location>
</feature>
<organism evidence="2 3">
    <name type="scientific">Trypanosoma rangeli SC58</name>
    <dbReference type="NCBI Taxonomy" id="429131"/>
    <lineage>
        <taxon>Eukaryota</taxon>
        <taxon>Discoba</taxon>
        <taxon>Euglenozoa</taxon>
        <taxon>Kinetoplastea</taxon>
        <taxon>Metakinetoplastina</taxon>
        <taxon>Trypanosomatida</taxon>
        <taxon>Trypanosomatidae</taxon>
        <taxon>Trypanosoma</taxon>
        <taxon>Herpetosoma</taxon>
    </lineage>
</organism>
<evidence type="ECO:0000313" key="2">
    <source>
        <dbReference type="EMBL" id="ESL11136.1"/>
    </source>
</evidence>
<keyword evidence="1" id="KW-0812">Transmembrane</keyword>
<feature type="transmembrane region" description="Helical" evidence="1">
    <location>
        <begin position="6"/>
        <end position="26"/>
    </location>
</feature>
<gene>
    <name evidence="2" type="ORF">TRSC58_01123</name>
</gene>
<dbReference type="AlphaFoldDB" id="A0A061JAN2"/>
<evidence type="ECO:0000313" key="3">
    <source>
        <dbReference type="Proteomes" id="UP000031737"/>
    </source>
</evidence>
<reference evidence="2 3" key="1">
    <citation type="submission" date="2013-07" db="EMBL/GenBank/DDBJ databases">
        <authorList>
            <person name="Stoco P.H."/>
            <person name="Wagner G."/>
            <person name="Gerber A."/>
            <person name="Zaha A."/>
            <person name="Thompson C."/>
            <person name="Bartholomeu D.C."/>
            <person name="Luckemeyer D.D."/>
            <person name="Bahia D."/>
            <person name="Loreto E."/>
            <person name="Prestes E.B."/>
            <person name="Lima F.M."/>
            <person name="Rodrigues-Luiz G."/>
            <person name="Vallejo G.A."/>
            <person name="Filho J.F."/>
            <person name="Monteiro K.M."/>
            <person name="Tyler K.M."/>
            <person name="de Almeida L.G."/>
            <person name="Ortiz M.F."/>
            <person name="Siervo M.A."/>
            <person name="de Moraes M.H."/>
            <person name="Cunha O.L."/>
            <person name="Mendonca-Neto R."/>
            <person name="Silva R."/>
            <person name="Teixeira S.M."/>
            <person name="Murta S.M."/>
            <person name="Sincero T.C."/>
            <person name="Mendes T.A."/>
            <person name="Urmenyi T.P."/>
            <person name="Silva V.G."/>
            <person name="da Rocha W.D."/>
            <person name="Andersson B."/>
            <person name="Romanha A.J."/>
            <person name="Steindel M."/>
            <person name="de Vasconcelos A.T."/>
            <person name="Grisard E.C."/>
        </authorList>
    </citation>
    <scope>NUCLEOTIDE SEQUENCE [LARGE SCALE GENOMIC DNA]</scope>
    <source>
        <strain evidence="2 3">SC58</strain>
    </source>
</reference>
<accession>A0A061JAN2</accession>
<keyword evidence="1" id="KW-1133">Transmembrane helix</keyword>
<keyword evidence="1" id="KW-0472">Membrane</keyword>
<dbReference type="Proteomes" id="UP000031737">
    <property type="component" value="Unassembled WGS sequence"/>
</dbReference>
<keyword evidence="3" id="KW-1185">Reference proteome</keyword>
<dbReference type="VEuPathDB" id="TriTrypDB:TRSC58_01123"/>
<sequence length="133" mass="15299">MCFIQWYSLATVLLLDLVFLFRLALLRQPLSVATMMWFDRVSDSSQGSALLTAFLLYLALPKLLVAYEPLNRWMLLLAAVGETLRLAVFAALFADFDGATQLNTVALTLFFYNACVYWWNWSAMHKLFSRRSQ</sequence>
<proteinExistence type="predicted"/>
<name>A0A061JAN2_TRYRA</name>
<comment type="caution">
    <text evidence="2">The sequence shown here is derived from an EMBL/GenBank/DDBJ whole genome shotgun (WGS) entry which is preliminary data.</text>
</comment>
<evidence type="ECO:0000256" key="1">
    <source>
        <dbReference type="SAM" id="Phobius"/>
    </source>
</evidence>
<dbReference type="EMBL" id="AUPL01001123">
    <property type="protein sequence ID" value="ESL11136.1"/>
    <property type="molecule type" value="Genomic_DNA"/>
</dbReference>
<dbReference type="OrthoDB" id="271051at2759"/>